<sequence>MKKKMMEEARSEEEIKKKTVRCPRCHMMVEKNGGAVWFLRRRTCLCLKENLVTRLLPTDDDCNSCNNKRNYR</sequence>
<evidence type="ECO:0000313" key="1">
    <source>
        <dbReference type="EMBL" id="PVD22907.1"/>
    </source>
</evidence>
<gene>
    <name evidence="1" type="ORF">C0Q70_16167</name>
</gene>
<reference evidence="1 2" key="1">
    <citation type="submission" date="2018-04" db="EMBL/GenBank/DDBJ databases">
        <title>The genome of golden apple snail Pomacea canaliculata provides insight into stress tolerance and invasive adaptation.</title>
        <authorList>
            <person name="Liu C."/>
            <person name="Liu B."/>
            <person name="Ren Y."/>
            <person name="Zhang Y."/>
            <person name="Wang H."/>
            <person name="Li S."/>
            <person name="Jiang F."/>
            <person name="Yin L."/>
            <person name="Zhang G."/>
            <person name="Qian W."/>
            <person name="Fan W."/>
        </authorList>
    </citation>
    <scope>NUCLEOTIDE SEQUENCE [LARGE SCALE GENOMIC DNA]</scope>
    <source>
        <strain evidence="1">SZHN2017</strain>
        <tissue evidence="1">Muscle</tissue>
    </source>
</reference>
<comment type="caution">
    <text evidence="1">The sequence shown here is derived from an EMBL/GenBank/DDBJ whole genome shotgun (WGS) entry which is preliminary data.</text>
</comment>
<organism evidence="1 2">
    <name type="scientific">Pomacea canaliculata</name>
    <name type="common">Golden apple snail</name>
    <dbReference type="NCBI Taxonomy" id="400727"/>
    <lineage>
        <taxon>Eukaryota</taxon>
        <taxon>Metazoa</taxon>
        <taxon>Spiralia</taxon>
        <taxon>Lophotrochozoa</taxon>
        <taxon>Mollusca</taxon>
        <taxon>Gastropoda</taxon>
        <taxon>Caenogastropoda</taxon>
        <taxon>Architaenioglossa</taxon>
        <taxon>Ampullarioidea</taxon>
        <taxon>Ampullariidae</taxon>
        <taxon>Pomacea</taxon>
    </lineage>
</organism>
<dbReference type="Gene3D" id="1.20.120.1750">
    <property type="match status" value="1"/>
</dbReference>
<proteinExistence type="predicted"/>
<name>A0A2T7NP10_POMCA</name>
<dbReference type="EMBL" id="PZQS01000010">
    <property type="protein sequence ID" value="PVD22907.1"/>
    <property type="molecule type" value="Genomic_DNA"/>
</dbReference>
<keyword evidence="2" id="KW-1185">Reference proteome</keyword>
<protein>
    <submittedName>
        <fullName evidence="1">Uncharacterized protein</fullName>
    </submittedName>
</protein>
<dbReference type="Proteomes" id="UP000245119">
    <property type="component" value="Linkage Group LG10"/>
</dbReference>
<dbReference type="AlphaFoldDB" id="A0A2T7NP10"/>
<evidence type="ECO:0000313" key="2">
    <source>
        <dbReference type="Proteomes" id="UP000245119"/>
    </source>
</evidence>
<accession>A0A2T7NP10</accession>